<reference evidence="3" key="1">
    <citation type="submission" date="2018-04" db="EMBL/GenBank/DDBJ databases">
        <authorList>
            <person name="Liu S."/>
            <person name="Wang Z."/>
            <person name="Li J."/>
        </authorList>
    </citation>
    <scope>NUCLEOTIDE SEQUENCE [LARGE SCALE GENOMIC DNA]</scope>
    <source>
        <strain evidence="3">2189</strain>
    </source>
</reference>
<dbReference type="RefSeq" id="WP_108432306.1">
    <property type="nucleotide sequence ID" value="NZ_CP026947.1"/>
</dbReference>
<evidence type="ECO:0000313" key="3">
    <source>
        <dbReference type="Proteomes" id="UP000244989"/>
    </source>
</evidence>
<name>A0A2U1T4S3_9CORY</name>
<organism evidence="2 3">
    <name type="scientific">Corynebacterium yudongzhengii</name>
    <dbReference type="NCBI Taxonomy" id="2080740"/>
    <lineage>
        <taxon>Bacteria</taxon>
        <taxon>Bacillati</taxon>
        <taxon>Actinomycetota</taxon>
        <taxon>Actinomycetes</taxon>
        <taxon>Mycobacteriales</taxon>
        <taxon>Corynebacteriaceae</taxon>
        <taxon>Corynebacterium</taxon>
    </lineage>
</organism>
<protein>
    <submittedName>
        <fullName evidence="2">Uncharacterized protein</fullName>
    </submittedName>
</protein>
<dbReference type="Proteomes" id="UP000244989">
    <property type="component" value="Unassembled WGS sequence"/>
</dbReference>
<feature type="region of interest" description="Disordered" evidence="1">
    <location>
        <begin position="29"/>
        <end position="66"/>
    </location>
</feature>
<proteinExistence type="predicted"/>
<feature type="compositionally biased region" description="Acidic residues" evidence="1">
    <location>
        <begin position="32"/>
        <end position="48"/>
    </location>
</feature>
<feature type="region of interest" description="Disordered" evidence="1">
    <location>
        <begin position="261"/>
        <end position="343"/>
    </location>
</feature>
<dbReference type="AlphaFoldDB" id="A0A2U1T4S3"/>
<dbReference type="OrthoDB" id="4427386at2"/>
<evidence type="ECO:0000256" key="1">
    <source>
        <dbReference type="SAM" id="MobiDB-lite"/>
    </source>
</evidence>
<dbReference type="CDD" id="cd21904">
    <property type="entry name" value="TtfA-like"/>
    <property type="match status" value="1"/>
</dbReference>
<dbReference type="KEGG" id="cyz:C3B44_10425"/>
<dbReference type="EMBL" id="QEEZ01000021">
    <property type="protein sequence ID" value="PWC00999.1"/>
    <property type="molecule type" value="Genomic_DNA"/>
</dbReference>
<dbReference type="InterPro" id="IPR049726">
    <property type="entry name" value="TtfA-like_core"/>
</dbReference>
<gene>
    <name evidence="2" type="ORF">DF222_09685</name>
</gene>
<sequence>MAYVILLLAVLFLLAAGVLMFVDHRRRSAEETPAEEEPTQEPQPEQDEDSRPRSSGIQLPGATRRERRQWAEAKGFDFSRRDDYLVDEWTRGAAATGAAARDIVSGNVYNHEMLLMDLGGTNVMAMRTGANSGTVLDFRRDGEDLGEGSVDLVEVETVSGFRAFGTDAGVLQRALDVRIRTALENLPEAVTAVWFESDWVLAQTTRGSRAEDWEEMLAPLALLADAARVLPPLSEAGMALPLQEHTPSRRMPTGQLASLEAHTETQHPEDDGVPPKALRPDEPVQLPSRTRADARGVVTPRALGGDEVDAIADGRPGKHRADDTRVLRDLSEGPTIFEDRDED</sequence>
<feature type="compositionally biased region" description="Basic and acidic residues" evidence="1">
    <location>
        <begin position="261"/>
        <end position="270"/>
    </location>
</feature>
<keyword evidence="3" id="KW-1185">Reference proteome</keyword>
<accession>A0A2U1T4S3</accession>
<comment type="caution">
    <text evidence="2">The sequence shown here is derived from an EMBL/GenBank/DDBJ whole genome shotgun (WGS) entry which is preliminary data.</text>
</comment>
<evidence type="ECO:0000313" key="2">
    <source>
        <dbReference type="EMBL" id="PWC00999.1"/>
    </source>
</evidence>
<feature type="compositionally biased region" description="Basic and acidic residues" evidence="1">
    <location>
        <begin position="315"/>
        <end position="331"/>
    </location>
</feature>